<dbReference type="Pfam" id="PF00144">
    <property type="entry name" value="Beta-lactamase"/>
    <property type="match status" value="1"/>
</dbReference>
<evidence type="ECO:0000256" key="2">
    <source>
        <dbReference type="SAM" id="Phobius"/>
    </source>
</evidence>
<sequence>MENTKPKTSKGKQIFRIILFAGTIISLWFVPWILVKAWILPLPDSVQEQVDQTLSYGFDGVIVYVDEAGKPPAFYTAGYHNKEEKIPAKPNALFKIASIDKLYVAVAITMLANDNQLSLDKTVADYFPELLGRIENADKITLRMMVQHRSGIPNFTDNPDFWKNQPNTNIDVLEYALDLPANFQPNKSHGYSNTNYLLLSRVIEQVIGGSRQDYFKKEILKPLGLKNTYGSIDEVNLDDVMSGYYVGIDKDFKNENNGMMIATAEDVGIFLRALNDGSLLNEDEMEIYSSIYEFNHGGLAPGYQCMAEYHKDIDAVVIQFMNTTDFEGYQWNLLQITHSRVVKILRKANNL</sequence>
<dbReference type="GO" id="GO:0016787">
    <property type="term" value="F:hydrolase activity"/>
    <property type="evidence" value="ECO:0007669"/>
    <property type="project" value="UniProtKB-KW"/>
</dbReference>
<keyword evidence="2" id="KW-1133">Transmembrane helix</keyword>
<comment type="caution">
    <text evidence="4">The sequence shown here is derived from an EMBL/GenBank/DDBJ whole genome shotgun (WGS) entry which is preliminary data.</text>
</comment>
<feature type="domain" description="Beta-lactamase-related" evidence="3">
    <location>
        <begin position="51"/>
        <end position="286"/>
    </location>
</feature>
<evidence type="ECO:0000256" key="1">
    <source>
        <dbReference type="ARBA" id="ARBA00022801"/>
    </source>
</evidence>
<dbReference type="InterPro" id="IPR001466">
    <property type="entry name" value="Beta-lactam-related"/>
</dbReference>
<keyword evidence="2" id="KW-0472">Membrane</keyword>
<dbReference type="AlphaFoldDB" id="A0A5C7GMI1"/>
<protein>
    <submittedName>
        <fullName evidence="4">Beta-lactamase family protein</fullName>
    </submittedName>
</protein>
<evidence type="ECO:0000313" key="5">
    <source>
        <dbReference type="Proteomes" id="UP000321080"/>
    </source>
</evidence>
<keyword evidence="5" id="KW-1185">Reference proteome</keyword>
<dbReference type="InterPro" id="IPR012338">
    <property type="entry name" value="Beta-lactam/transpept-like"/>
</dbReference>
<dbReference type="PANTHER" id="PTHR43283:SF11">
    <property type="entry name" value="BETA-LACTAMASE-RELATED DOMAIN-CONTAINING PROTEIN"/>
    <property type="match status" value="1"/>
</dbReference>
<dbReference type="InterPro" id="IPR050789">
    <property type="entry name" value="Diverse_Enzym_Activities"/>
</dbReference>
<dbReference type="Proteomes" id="UP000321080">
    <property type="component" value="Unassembled WGS sequence"/>
</dbReference>
<name>A0A5C7GMI1_9FLAO</name>
<evidence type="ECO:0000259" key="3">
    <source>
        <dbReference type="Pfam" id="PF00144"/>
    </source>
</evidence>
<dbReference type="EMBL" id="VRKQ01000008">
    <property type="protein sequence ID" value="TXG39716.1"/>
    <property type="molecule type" value="Genomic_DNA"/>
</dbReference>
<reference evidence="4 5" key="1">
    <citation type="submission" date="2019-08" db="EMBL/GenBank/DDBJ databases">
        <title>Seonamhaeicola sediminis sp. nov., isolated from marine sediment.</title>
        <authorList>
            <person name="Cao W.R."/>
        </authorList>
    </citation>
    <scope>NUCLEOTIDE SEQUENCE [LARGE SCALE GENOMIC DNA]</scope>
    <source>
        <strain evidence="4 5">1505</strain>
    </source>
</reference>
<dbReference type="RefSeq" id="WP_147767285.1">
    <property type="nucleotide sequence ID" value="NZ_VRKQ01000008.1"/>
</dbReference>
<proteinExistence type="predicted"/>
<dbReference type="OrthoDB" id="9793489at2"/>
<organism evidence="4 5">
    <name type="scientific">Seonamhaeicola maritimus</name>
    <dbReference type="NCBI Taxonomy" id="2591822"/>
    <lineage>
        <taxon>Bacteria</taxon>
        <taxon>Pseudomonadati</taxon>
        <taxon>Bacteroidota</taxon>
        <taxon>Flavobacteriia</taxon>
        <taxon>Flavobacteriales</taxon>
        <taxon>Flavobacteriaceae</taxon>
    </lineage>
</organism>
<keyword evidence="2" id="KW-0812">Transmembrane</keyword>
<evidence type="ECO:0000313" key="4">
    <source>
        <dbReference type="EMBL" id="TXG39716.1"/>
    </source>
</evidence>
<dbReference type="PANTHER" id="PTHR43283">
    <property type="entry name" value="BETA-LACTAMASE-RELATED"/>
    <property type="match status" value="1"/>
</dbReference>
<gene>
    <name evidence="4" type="ORF">FUA22_07575</name>
</gene>
<feature type="transmembrane region" description="Helical" evidence="2">
    <location>
        <begin position="14"/>
        <end position="35"/>
    </location>
</feature>
<accession>A0A5C7GMI1</accession>
<keyword evidence="1" id="KW-0378">Hydrolase</keyword>
<dbReference type="Gene3D" id="3.40.710.10">
    <property type="entry name" value="DD-peptidase/beta-lactamase superfamily"/>
    <property type="match status" value="1"/>
</dbReference>
<dbReference type="SUPFAM" id="SSF56601">
    <property type="entry name" value="beta-lactamase/transpeptidase-like"/>
    <property type="match status" value="1"/>
</dbReference>